<accession>A0ACB5SUT5</accession>
<gene>
    <name evidence="1" type="ORF">Amon02_000092700</name>
</gene>
<name>A0ACB5SUT5_AMBMO</name>
<evidence type="ECO:0000313" key="1">
    <source>
        <dbReference type="EMBL" id="GME72292.1"/>
    </source>
</evidence>
<keyword evidence="2" id="KW-1185">Reference proteome</keyword>
<dbReference type="Proteomes" id="UP001165064">
    <property type="component" value="Unassembled WGS sequence"/>
</dbReference>
<protein>
    <submittedName>
        <fullName evidence="1">Unnamed protein product</fullName>
    </submittedName>
</protein>
<dbReference type="EMBL" id="BSXS01000389">
    <property type="protein sequence ID" value="GME72292.1"/>
    <property type="molecule type" value="Genomic_DNA"/>
</dbReference>
<sequence>MATNTTETKPEIADSAEKKAPEVTDETVKPTIAIDSSDSKDADGAAIAVKTEAKAEPTATADKPEASKDDKASEKPKTNKYKLEPEQFEKLVSFKEKVVPEVLEDTEYDELYGYQLYPKGKFYNEEIVDRLLIKMLKSTAWDPVTAKETLTKILNWRKEFKPLSAAFQEEHDAKYDASGFITVNPEGDANLKVITWNFYGKVSDPSVYFADPKSFLRWRVGLMERAMQLLDFTSDDNDYMVQIHDYDNVSLFRMDPKAKTASTSVIAVFKDYYPELLSRKWFVNVPFLMAWLYTMFKSFVPEVTRKKFAMLRSGTDLSEYISGESKAFPKSYGGLYDGPVEDLKYEVKKDQMTKYTEFTLQKAEEDKKLADELD</sequence>
<organism evidence="1 2">
    <name type="scientific">Ambrosiozyma monospora</name>
    <name type="common">Yeast</name>
    <name type="synonym">Endomycopsis monosporus</name>
    <dbReference type="NCBI Taxonomy" id="43982"/>
    <lineage>
        <taxon>Eukaryota</taxon>
        <taxon>Fungi</taxon>
        <taxon>Dikarya</taxon>
        <taxon>Ascomycota</taxon>
        <taxon>Saccharomycotina</taxon>
        <taxon>Pichiomycetes</taxon>
        <taxon>Pichiales</taxon>
        <taxon>Pichiaceae</taxon>
        <taxon>Ambrosiozyma</taxon>
    </lineage>
</organism>
<evidence type="ECO:0000313" key="2">
    <source>
        <dbReference type="Proteomes" id="UP001165064"/>
    </source>
</evidence>
<proteinExistence type="predicted"/>
<comment type="caution">
    <text evidence="1">The sequence shown here is derived from an EMBL/GenBank/DDBJ whole genome shotgun (WGS) entry which is preliminary data.</text>
</comment>
<reference evidence="1" key="1">
    <citation type="submission" date="2023-04" db="EMBL/GenBank/DDBJ databases">
        <title>Ambrosiozyma monospora NBRC 10751.</title>
        <authorList>
            <person name="Ichikawa N."/>
            <person name="Sato H."/>
            <person name="Tonouchi N."/>
        </authorList>
    </citation>
    <scope>NUCLEOTIDE SEQUENCE</scope>
    <source>
        <strain evidence="1">NBRC 10751</strain>
    </source>
</reference>